<dbReference type="Proteomes" id="UP000324595">
    <property type="component" value="Unassembled WGS sequence"/>
</dbReference>
<organism evidence="1 2">
    <name type="scientific">Fodinibius salinus</name>
    <dbReference type="NCBI Taxonomy" id="860790"/>
    <lineage>
        <taxon>Bacteria</taxon>
        <taxon>Pseudomonadati</taxon>
        <taxon>Balneolota</taxon>
        <taxon>Balneolia</taxon>
        <taxon>Balneolales</taxon>
        <taxon>Balneolaceae</taxon>
        <taxon>Fodinibius</taxon>
    </lineage>
</organism>
<proteinExistence type="predicted"/>
<dbReference type="EMBL" id="VNHY01000003">
    <property type="protein sequence ID" value="TYP92536.1"/>
    <property type="molecule type" value="Genomic_DNA"/>
</dbReference>
<keyword evidence="2" id="KW-1185">Reference proteome</keyword>
<evidence type="ECO:0000313" key="2">
    <source>
        <dbReference type="Proteomes" id="UP000324595"/>
    </source>
</evidence>
<gene>
    <name evidence="1" type="ORF">LX73_1898</name>
</gene>
<evidence type="ECO:0000313" key="1">
    <source>
        <dbReference type="EMBL" id="TYP92536.1"/>
    </source>
</evidence>
<dbReference type="AlphaFoldDB" id="A0A5D3YJB4"/>
<sequence>MNNSGNYSWYLKYKLLYIRYILNQNYEINRFIFLFQYSSLWQRNDPKIILFCYT</sequence>
<reference evidence="1 2" key="1">
    <citation type="submission" date="2019-07" db="EMBL/GenBank/DDBJ databases">
        <title>Genomic Encyclopedia of Archaeal and Bacterial Type Strains, Phase II (KMG-II): from individual species to whole genera.</title>
        <authorList>
            <person name="Goeker M."/>
        </authorList>
    </citation>
    <scope>NUCLEOTIDE SEQUENCE [LARGE SCALE GENOMIC DNA]</scope>
    <source>
        <strain evidence="1 2">DSM 21935</strain>
    </source>
</reference>
<protein>
    <submittedName>
        <fullName evidence="1">Uncharacterized protein</fullName>
    </submittedName>
</protein>
<accession>A0A5D3YJB4</accession>
<name>A0A5D3YJB4_9BACT</name>
<comment type="caution">
    <text evidence="1">The sequence shown here is derived from an EMBL/GenBank/DDBJ whole genome shotgun (WGS) entry which is preliminary data.</text>
</comment>